<dbReference type="Proteomes" id="UP000051574">
    <property type="component" value="Unassembled WGS sequence"/>
</dbReference>
<accession>A0A0T6BBK7</accession>
<proteinExistence type="predicted"/>
<keyword evidence="2" id="KW-1185">Reference proteome</keyword>
<comment type="caution">
    <text evidence="1">The sequence shown here is derived from an EMBL/GenBank/DDBJ whole genome shotgun (WGS) entry which is preliminary data.</text>
</comment>
<dbReference type="EMBL" id="LJIG01002243">
    <property type="protein sequence ID" value="KRT84697.1"/>
    <property type="molecule type" value="Genomic_DNA"/>
</dbReference>
<protein>
    <submittedName>
        <fullName evidence="1">Uncharacterized protein</fullName>
    </submittedName>
</protein>
<dbReference type="Gene3D" id="2.10.90.10">
    <property type="entry name" value="Cystine-knot cytokines"/>
    <property type="match status" value="1"/>
</dbReference>
<gene>
    <name evidence="1" type="ORF">AMK59_818</name>
</gene>
<organism evidence="1 2">
    <name type="scientific">Oryctes borbonicus</name>
    <dbReference type="NCBI Taxonomy" id="1629725"/>
    <lineage>
        <taxon>Eukaryota</taxon>
        <taxon>Metazoa</taxon>
        <taxon>Ecdysozoa</taxon>
        <taxon>Arthropoda</taxon>
        <taxon>Hexapoda</taxon>
        <taxon>Insecta</taxon>
        <taxon>Pterygota</taxon>
        <taxon>Neoptera</taxon>
        <taxon>Endopterygota</taxon>
        <taxon>Coleoptera</taxon>
        <taxon>Polyphaga</taxon>
        <taxon>Scarabaeiformia</taxon>
        <taxon>Scarabaeidae</taxon>
        <taxon>Dynastinae</taxon>
        <taxon>Oryctes</taxon>
    </lineage>
</organism>
<evidence type="ECO:0000313" key="2">
    <source>
        <dbReference type="Proteomes" id="UP000051574"/>
    </source>
</evidence>
<evidence type="ECO:0000313" key="1">
    <source>
        <dbReference type="EMBL" id="KRT84697.1"/>
    </source>
</evidence>
<dbReference type="AlphaFoldDB" id="A0A0T6BBK7"/>
<sequence>FETINLQVYRGSYSGGNNFKFDGKQIVTVDKHKSCKCNCKIKETDCTPMQVYEKEKCKCSCRNTDEEKKCIKENSTKLWNPNNCTCQCRQELMCTTGSDFDWKQCKCVVKQLRRRNIDQQRRNSYRSHLLS</sequence>
<name>A0A0T6BBK7_9SCAR</name>
<reference evidence="1 2" key="1">
    <citation type="submission" date="2015-09" db="EMBL/GenBank/DDBJ databases">
        <title>Draft genome of the scarab beetle Oryctes borbonicus.</title>
        <authorList>
            <person name="Meyer J.M."/>
            <person name="Markov G.V."/>
            <person name="Baskaran P."/>
            <person name="Herrmann M."/>
            <person name="Sommer R.J."/>
            <person name="Roedelsperger C."/>
        </authorList>
    </citation>
    <scope>NUCLEOTIDE SEQUENCE [LARGE SCALE GENOMIC DNA]</scope>
    <source>
        <strain evidence="1">OB123</strain>
        <tissue evidence="1">Whole animal</tissue>
    </source>
</reference>
<feature type="non-terminal residue" evidence="1">
    <location>
        <position position="1"/>
    </location>
</feature>
<dbReference type="InterPro" id="IPR029034">
    <property type="entry name" value="Cystine-knot_cytokine"/>
</dbReference>
<dbReference type="OrthoDB" id="8878063at2759"/>